<feature type="region of interest" description="Disordered" evidence="1">
    <location>
        <begin position="72"/>
        <end position="95"/>
    </location>
</feature>
<feature type="region of interest" description="Disordered" evidence="1">
    <location>
        <begin position="670"/>
        <end position="714"/>
    </location>
</feature>
<feature type="transmembrane region" description="Helical" evidence="2">
    <location>
        <begin position="722"/>
        <end position="741"/>
    </location>
</feature>
<protein>
    <submittedName>
        <fullName evidence="4">SWIM-type domain-containing protein</fullName>
    </submittedName>
</protein>
<feature type="region of interest" description="Disordered" evidence="1">
    <location>
        <begin position="590"/>
        <end position="611"/>
    </location>
</feature>
<keyword evidence="3" id="KW-1185">Reference proteome</keyword>
<feature type="compositionally biased region" description="Gly residues" evidence="1">
    <location>
        <begin position="693"/>
        <end position="712"/>
    </location>
</feature>
<feature type="region of interest" description="Disordered" evidence="1">
    <location>
        <begin position="182"/>
        <end position="214"/>
    </location>
</feature>
<proteinExistence type="predicted"/>
<accession>A0A1I7UZE1</accession>
<keyword evidence="2" id="KW-0812">Transmembrane</keyword>
<dbReference type="eggNOG" id="ENOG502THCX">
    <property type="taxonomic scope" value="Eukaryota"/>
</dbReference>
<name>A0A1I7UZE1_9PELO</name>
<evidence type="ECO:0000313" key="3">
    <source>
        <dbReference type="Proteomes" id="UP000095282"/>
    </source>
</evidence>
<evidence type="ECO:0000256" key="1">
    <source>
        <dbReference type="SAM" id="MobiDB-lite"/>
    </source>
</evidence>
<dbReference type="Proteomes" id="UP000095282">
    <property type="component" value="Unplaced"/>
</dbReference>
<feature type="compositionally biased region" description="Pro residues" evidence="1">
    <location>
        <begin position="83"/>
        <end position="94"/>
    </location>
</feature>
<feature type="region of interest" description="Disordered" evidence="1">
    <location>
        <begin position="1"/>
        <end position="38"/>
    </location>
</feature>
<evidence type="ECO:0000256" key="2">
    <source>
        <dbReference type="SAM" id="Phobius"/>
    </source>
</evidence>
<feature type="compositionally biased region" description="Polar residues" evidence="1">
    <location>
        <begin position="199"/>
        <end position="208"/>
    </location>
</feature>
<sequence>MEMRKKRTPSARMLASKQDEVYDKVPGPSPKPSAVMSTLAAQLARASGSSASANATSTQQLNQIVQQLTRNHESQLPSTAPSQAPPPPEAPPSLTPLDKVVVVLDQQEQQQQQMVEEEIDVSNTVELDMSTVVQDHLSSAHLEVTDSQMDDMQLKQEKMDAQMVMNADFSVSNEVVISSMKYQGRPPQRKMHYHADDGTPTSRSQGRSGNYPGETLNLKSSDLSIPNKAAHFLYFRCYEEHEVQKEFPLTIDENRKGPQNFLVEPRHGLKNTDYYIDSYLWNRGKSTSSKKKIFVEIEGNHVKTSRRSCETAHYVLNWYYSNMENRICKKVCWLETIAGCSRASPVLVQYHVNYLSDNPIELRKTPKLYSDTRSVAQELLRSDSPLQTVQRFVETGETDPREIINKKQAYEMRRYVMANARKRTLAAARKYDDGGMYFDDDVFEEIYYNEHGEPIPVRSNNSSAGGGGHHRDNHMDLNRVAQMAVRIEGRKIEHRIARMLDSRLGPGKAQAEMVSEWINSLEAVSSEDYDLVIHNVVGSMRKHLDELLGEDPHSIHHHHHPSSDEYHLVDTTPSTSDGRIKRMKMMRHVEEEEEEDEEMVVTQEEVDPDDSKHRFEGERYIFDGQEYVEEEVITDEIEEEVVVPTSSDVVVDSSTVDEVVVEEVEEVEGVVDEDDEDGRGGAGSFFYRPSQNGGAGGEGGGASTGGSGGGSGQASNVTSSSVVSMIFFVVLFLAFFYPHFFEEKATVSPIFEEKATVIPYLLRKLQYPP</sequence>
<feature type="region of interest" description="Disordered" evidence="1">
    <location>
        <begin position="551"/>
        <end position="577"/>
    </location>
</feature>
<feature type="compositionally biased region" description="Acidic residues" evidence="1">
    <location>
        <begin position="591"/>
        <end position="608"/>
    </location>
</feature>
<organism evidence="3 4">
    <name type="scientific">Caenorhabditis tropicalis</name>
    <dbReference type="NCBI Taxonomy" id="1561998"/>
    <lineage>
        <taxon>Eukaryota</taxon>
        <taxon>Metazoa</taxon>
        <taxon>Ecdysozoa</taxon>
        <taxon>Nematoda</taxon>
        <taxon>Chromadorea</taxon>
        <taxon>Rhabditida</taxon>
        <taxon>Rhabditina</taxon>
        <taxon>Rhabditomorpha</taxon>
        <taxon>Rhabditoidea</taxon>
        <taxon>Rhabditidae</taxon>
        <taxon>Peloderinae</taxon>
        <taxon>Caenorhabditis</taxon>
    </lineage>
</organism>
<dbReference type="WBParaSite" id="Csp11.Scaffold630.g20865.t2">
    <property type="protein sequence ID" value="Csp11.Scaffold630.g20865.t2"/>
    <property type="gene ID" value="Csp11.Scaffold630.g20865"/>
</dbReference>
<dbReference type="AlphaFoldDB" id="A0A1I7UZE1"/>
<keyword evidence="2" id="KW-1133">Transmembrane helix</keyword>
<reference evidence="4" key="1">
    <citation type="submission" date="2016-11" db="UniProtKB">
        <authorList>
            <consortium name="WormBaseParasite"/>
        </authorList>
    </citation>
    <scope>IDENTIFICATION</scope>
</reference>
<evidence type="ECO:0000313" key="4">
    <source>
        <dbReference type="WBParaSite" id="Csp11.Scaffold630.g20865.t2"/>
    </source>
</evidence>
<keyword evidence="2" id="KW-0472">Membrane</keyword>